<evidence type="ECO:0000256" key="5">
    <source>
        <dbReference type="ARBA" id="ARBA00022576"/>
    </source>
</evidence>
<gene>
    <name evidence="11 13" type="primary">hisC</name>
    <name evidence="13" type="ORF">E8M12_14390</name>
</gene>
<keyword evidence="9 11" id="KW-0368">Histidine biosynthesis</keyword>
<dbReference type="PROSITE" id="PS00599">
    <property type="entry name" value="AA_TRANSFER_CLASS_2"/>
    <property type="match status" value="1"/>
</dbReference>
<dbReference type="PANTHER" id="PTHR42885:SF2">
    <property type="entry name" value="HISTIDINOL-PHOSPHATE AMINOTRANSFERASE"/>
    <property type="match status" value="1"/>
</dbReference>
<dbReference type="InterPro" id="IPR015422">
    <property type="entry name" value="PyrdxlP-dep_Trfase_small"/>
</dbReference>
<keyword evidence="8 11" id="KW-0663">Pyridoxal phosphate</keyword>
<dbReference type="RefSeq" id="WP_136736967.1">
    <property type="nucleotide sequence ID" value="NZ_SWDB01000035.1"/>
</dbReference>
<keyword evidence="6 11" id="KW-0028">Amino-acid biosynthesis</keyword>
<dbReference type="OrthoDB" id="9813612at2"/>
<dbReference type="GO" id="GO:0004400">
    <property type="term" value="F:histidinol-phosphate transaminase activity"/>
    <property type="evidence" value="ECO:0007669"/>
    <property type="project" value="UniProtKB-UniRule"/>
</dbReference>
<dbReference type="UniPathway" id="UPA00031">
    <property type="reaction ID" value="UER00012"/>
</dbReference>
<comment type="cofactor">
    <cofactor evidence="1 11">
        <name>pyridoxal 5'-phosphate</name>
        <dbReference type="ChEBI" id="CHEBI:597326"/>
    </cofactor>
</comment>
<dbReference type="Pfam" id="PF00155">
    <property type="entry name" value="Aminotran_1_2"/>
    <property type="match status" value="1"/>
</dbReference>
<keyword evidence="7 11" id="KW-0808">Transferase</keyword>
<dbReference type="InterPro" id="IPR015421">
    <property type="entry name" value="PyrdxlP-dep_Trfase_major"/>
</dbReference>
<feature type="modified residue" description="N6-(pyridoxal phosphate)lysine" evidence="11">
    <location>
        <position position="230"/>
    </location>
</feature>
<evidence type="ECO:0000256" key="9">
    <source>
        <dbReference type="ARBA" id="ARBA00023102"/>
    </source>
</evidence>
<dbReference type="GO" id="GO:0000105">
    <property type="term" value="P:L-histidine biosynthetic process"/>
    <property type="evidence" value="ECO:0007669"/>
    <property type="project" value="UniProtKB-UniRule"/>
</dbReference>
<dbReference type="SUPFAM" id="SSF53383">
    <property type="entry name" value="PLP-dependent transferases"/>
    <property type="match status" value="1"/>
</dbReference>
<keyword evidence="5 11" id="KW-0032">Aminotransferase</keyword>
<comment type="similarity">
    <text evidence="3 11">Belongs to the class-II pyridoxal-phosphate-dependent aminotransferase family. Histidinol-phosphate aminotransferase subfamily.</text>
</comment>
<evidence type="ECO:0000313" key="14">
    <source>
        <dbReference type="Proteomes" id="UP000307999"/>
    </source>
</evidence>
<dbReference type="Proteomes" id="UP000307999">
    <property type="component" value="Unassembled WGS sequence"/>
</dbReference>
<dbReference type="InterPro" id="IPR004839">
    <property type="entry name" value="Aminotransferase_I/II_large"/>
</dbReference>
<dbReference type="InterPro" id="IPR015424">
    <property type="entry name" value="PyrdxlP-dep_Trfase"/>
</dbReference>
<evidence type="ECO:0000256" key="8">
    <source>
        <dbReference type="ARBA" id="ARBA00022898"/>
    </source>
</evidence>
<dbReference type="HAMAP" id="MF_01023">
    <property type="entry name" value="HisC_aminotrans_2"/>
    <property type="match status" value="1"/>
</dbReference>
<name>A0A4U1B3D4_9GAMM</name>
<dbReference type="GO" id="GO:0030170">
    <property type="term" value="F:pyridoxal phosphate binding"/>
    <property type="evidence" value="ECO:0007669"/>
    <property type="project" value="InterPro"/>
</dbReference>
<evidence type="ECO:0000256" key="1">
    <source>
        <dbReference type="ARBA" id="ARBA00001933"/>
    </source>
</evidence>
<reference evidence="13 14" key="1">
    <citation type="submission" date="2019-04" db="EMBL/GenBank/DDBJ databases">
        <title>Thalassotalea guangxiensis sp. nov., isolated from sediment of the coastal wetland.</title>
        <authorList>
            <person name="Zheng S."/>
            <person name="Zhang D."/>
        </authorList>
    </citation>
    <scope>NUCLEOTIDE SEQUENCE [LARGE SCALE GENOMIC DNA]</scope>
    <source>
        <strain evidence="13 14">ZS-4</strain>
    </source>
</reference>
<dbReference type="InterPro" id="IPR001917">
    <property type="entry name" value="Aminotrans_II_pyridoxalP_BS"/>
</dbReference>
<comment type="subunit">
    <text evidence="4 11">Homodimer.</text>
</comment>
<comment type="caution">
    <text evidence="13">The sequence shown here is derived from an EMBL/GenBank/DDBJ whole genome shotgun (WGS) entry which is preliminary data.</text>
</comment>
<evidence type="ECO:0000256" key="4">
    <source>
        <dbReference type="ARBA" id="ARBA00011738"/>
    </source>
</evidence>
<evidence type="ECO:0000256" key="2">
    <source>
        <dbReference type="ARBA" id="ARBA00005011"/>
    </source>
</evidence>
<evidence type="ECO:0000256" key="10">
    <source>
        <dbReference type="ARBA" id="ARBA00047481"/>
    </source>
</evidence>
<proteinExistence type="inferred from homology"/>
<evidence type="ECO:0000259" key="12">
    <source>
        <dbReference type="Pfam" id="PF00155"/>
    </source>
</evidence>
<evidence type="ECO:0000256" key="3">
    <source>
        <dbReference type="ARBA" id="ARBA00007970"/>
    </source>
</evidence>
<dbReference type="EC" id="2.6.1.9" evidence="11"/>
<keyword evidence="14" id="KW-1185">Reference proteome</keyword>
<accession>A0A4U1B3D4</accession>
<dbReference type="AlphaFoldDB" id="A0A4U1B3D4"/>
<evidence type="ECO:0000256" key="11">
    <source>
        <dbReference type="HAMAP-Rule" id="MF_01023"/>
    </source>
</evidence>
<dbReference type="PANTHER" id="PTHR42885">
    <property type="entry name" value="HISTIDINOL-PHOSPHATE AMINOTRANSFERASE-RELATED"/>
    <property type="match status" value="1"/>
</dbReference>
<dbReference type="NCBIfam" id="TIGR01141">
    <property type="entry name" value="hisC"/>
    <property type="match status" value="1"/>
</dbReference>
<comment type="catalytic activity">
    <reaction evidence="10 11">
        <text>L-histidinol phosphate + 2-oxoglutarate = 3-(imidazol-4-yl)-2-oxopropyl phosphate + L-glutamate</text>
        <dbReference type="Rhea" id="RHEA:23744"/>
        <dbReference type="ChEBI" id="CHEBI:16810"/>
        <dbReference type="ChEBI" id="CHEBI:29985"/>
        <dbReference type="ChEBI" id="CHEBI:57766"/>
        <dbReference type="ChEBI" id="CHEBI:57980"/>
        <dbReference type="EC" id="2.6.1.9"/>
    </reaction>
</comment>
<dbReference type="CDD" id="cd00609">
    <property type="entry name" value="AAT_like"/>
    <property type="match status" value="1"/>
</dbReference>
<comment type="pathway">
    <text evidence="2 11">Amino-acid biosynthesis; L-histidine biosynthesis; L-histidine from 5-phospho-alpha-D-ribose 1-diphosphate: step 7/9.</text>
</comment>
<organism evidence="13 14">
    <name type="scientific">Thalassotalea mangrovi</name>
    <dbReference type="NCBI Taxonomy" id="2572245"/>
    <lineage>
        <taxon>Bacteria</taxon>
        <taxon>Pseudomonadati</taxon>
        <taxon>Pseudomonadota</taxon>
        <taxon>Gammaproteobacteria</taxon>
        <taxon>Alteromonadales</taxon>
        <taxon>Colwelliaceae</taxon>
        <taxon>Thalassotalea</taxon>
    </lineage>
</organism>
<sequence length="378" mass="41965">MSIELNTNLKNKTTLADTNKSILNLVRKDVIDMVAYQSARREQSGGTVWLNANEQGGNKVFSQPIEQLNRYPDFQPSALINAYANYARVKTEQLLATRGADEAIEVLIRTFCEPGKDNIVICPPTYGMYAISAKGHLTNTTNVPLTSALQLDLEGLQQQVGQCKLVFICSPNNPTGDLINRQDIIHTLEMFSGKALVVVDEAYIDYCVEASCVELLEQFENLVILRTLSKAFGLAGLRCGFAIANPQVIEMMSKIIAPYPIAKPVADIASGALSCEATLTLQRDIKRTLELRNEIVTELKVLPWIEQVFTSKANFVLFRIAATETCERLFAFMSDNGVLIRNQSKQLTLENCLRVSIGSEQELSEFTRLLAAFNEKLS</sequence>
<dbReference type="InterPro" id="IPR005861">
    <property type="entry name" value="HisP_aminotrans"/>
</dbReference>
<evidence type="ECO:0000313" key="13">
    <source>
        <dbReference type="EMBL" id="TKB43656.1"/>
    </source>
</evidence>
<dbReference type="Gene3D" id="3.40.640.10">
    <property type="entry name" value="Type I PLP-dependent aspartate aminotransferase-like (Major domain)"/>
    <property type="match status" value="1"/>
</dbReference>
<feature type="domain" description="Aminotransferase class I/classII large" evidence="12">
    <location>
        <begin position="63"/>
        <end position="366"/>
    </location>
</feature>
<dbReference type="Gene3D" id="3.90.1150.10">
    <property type="entry name" value="Aspartate Aminotransferase, domain 1"/>
    <property type="match status" value="1"/>
</dbReference>
<evidence type="ECO:0000256" key="6">
    <source>
        <dbReference type="ARBA" id="ARBA00022605"/>
    </source>
</evidence>
<evidence type="ECO:0000256" key="7">
    <source>
        <dbReference type="ARBA" id="ARBA00022679"/>
    </source>
</evidence>
<dbReference type="EMBL" id="SWDB01000035">
    <property type="protein sequence ID" value="TKB43656.1"/>
    <property type="molecule type" value="Genomic_DNA"/>
</dbReference>
<protein>
    <recommendedName>
        <fullName evidence="11">Histidinol-phosphate aminotransferase</fullName>
        <ecNumber evidence="11">2.6.1.9</ecNumber>
    </recommendedName>
    <alternativeName>
        <fullName evidence="11">Imidazole acetol-phosphate transaminase</fullName>
    </alternativeName>
</protein>